<evidence type="ECO:0000313" key="4">
    <source>
        <dbReference type="Proteomes" id="UP000419743"/>
    </source>
</evidence>
<evidence type="ECO:0000259" key="2">
    <source>
        <dbReference type="Pfam" id="PF00561"/>
    </source>
</evidence>
<protein>
    <submittedName>
        <fullName evidence="3">Alpha/beta hydrolase family protein</fullName>
    </submittedName>
</protein>
<comment type="caution">
    <text evidence="3">The sequence shown here is derived from an EMBL/GenBank/DDBJ whole genome shotgun (WGS) entry which is preliminary data.</text>
</comment>
<dbReference type="AlphaFoldDB" id="A0A7M4DSS4"/>
<organism evidence="3 4">
    <name type="scientific">Occultella aeris</name>
    <dbReference type="NCBI Taxonomy" id="2761496"/>
    <lineage>
        <taxon>Bacteria</taxon>
        <taxon>Bacillati</taxon>
        <taxon>Actinomycetota</taxon>
        <taxon>Actinomycetes</taxon>
        <taxon>Micrococcales</taxon>
        <taxon>Ruaniaceae</taxon>
        <taxon>Occultella</taxon>
    </lineage>
</organism>
<dbReference type="Proteomes" id="UP000419743">
    <property type="component" value="Unassembled WGS sequence"/>
</dbReference>
<reference evidence="3 4" key="1">
    <citation type="submission" date="2019-11" db="EMBL/GenBank/DDBJ databases">
        <authorList>
            <person name="Criscuolo A."/>
        </authorList>
    </citation>
    <scope>NUCLEOTIDE SEQUENCE [LARGE SCALE GENOMIC DNA]</scope>
    <source>
        <strain evidence="3">CIP111667</strain>
    </source>
</reference>
<dbReference type="EMBL" id="CACRYJ010000071">
    <property type="protein sequence ID" value="VZO40518.1"/>
    <property type="molecule type" value="Genomic_DNA"/>
</dbReference>
<dbReference type="SUPFAM" id="SSF53474">
    <property type="entry name" value="alpha/beta-Hydrolases"/>
    <property type="match status" value="1"/>
</dbReference>
<evidence type="ECO:0000313" key="3">
    <source>
        <dbReference type="EMBL" id="VZO40518.1"/>
    </source>
</evidence>
<dbReference type="GO" id="GO:0016787">
    <property type="term" value="F:hydrolase activity"/>
    <property type="evidence" value="ECO:0007669"/>
    <property type="project" value="UniProtKB-KW"/>
</dbReference>
<evidence type="ECO:0000256" key="1">
    <source>
        <dbReference type="SAM" id="MobiDB-lite"/>
    </source>
</evidence>
<keyword evidence="3" id="KW-0378">Hydrolase</keyword>
<keyword evidence="4" id="KW-1185">Reference proteome</keyword>
<feature type="domain" description="AB hydrolase-1" evidence="2">
    <location>
        <begin position="6"/>
        <end position="72"/>
    </location>
</feature>
<gene>
    <name evidence="3" type="ORF">HALOF300_05226</name>
</gene>
<dbReference type="InterPro" id="IPR000073">
    <property type="entry name" value="AB_hydrolase_1"/>
</dbReference>
<sequence length="141" mass="15260">MLAPPADFDAYAIDLRGFGESEMLPVDATRGLRDFSDDVRGVIEALGLGDAVDLVGWRMGAGVVLRYALDHPVRTLTPQAPVSPYGFGGTRGTDGERLTPDDPAVSAQVVRTPTSWPASRPATPAMWRRRRRARCTARQPA</sequence>
<accession>A0A7M4DSS4</accession>
<proteinExistence type="predicted"/>
<dbReference type="InterPro" id="IPR029058">
    <property type="entry name" value="AB_hydrolase_fold"/>
</dbReference>
<dbReference type="Pfam" id="PF00561">
    <property type="entry name" value="Abhydrolase_1"/>
    <property type="match status" value="1"/>
</dbReference>
<feature type="region of interest" description="Disordered" evidence="1">
    <location>
        <begin position="78"/>
        <end position="141"/>
    </location>
</feature>
<name>A0A7M4DSS4_9MICO</name>
<dbReference type="Gene3D" id="3.40.50.1820">
    <property type="entry name" value="alpha/beta hydrolase"/>
    <property type="match status" value="1"/>
</dbReference>